<feature type="compositionally biased region" description="Low complexity" evidence="3">
    <location>
        <begin position="1"/>
        <end position="30"/>
    </location>
</feature>
<evidence type="ECO:0000256" key="1">
    <source>
        <dbReference type="ARBA" id="ARBA00022884"/>
    </source>
</evidence>
<feature type="region of interest" description="Disordered" evidence="3">
    <location>
        <begin position="591"/>
        <end position="611"/>
    </location>
</feature>
<feature type="compositionally biased region" description="Polar residues" evidence="3">
    <location>
        <begin position="210"/>
        <end position="219"/>
    </location>
</feature>
<reference evidence="5 6" key="1">
    <citation type="journal article" date="2023" name="G3 (Bethesda)">
        <title>A chromosome-level genome assembly of Zasmidium syzygii isolated from banana leaves.</title>
        <authorList>
            <person name="van Westerhoven A.C."/>
            <person name="Mehrabi R."/>
            <person name="Talebi R."/>
            <person name="Steentjes M.B.F."/>
            <person name="Corcolon B."/>
            <person name="Chong P.A."/>
            <person name="Kema G.H.J."/>
            <person name="Seidl M.F."/>
        </authorList>
    </citation>
    <scope>NUCLEOTIDE SEQUENCE [LARGE SCALE GENOMIC DNA]</scope>
    <source>
        <strain evidence="5 6">P124</strain>
    </source>
</reference>
<name>A0ABR0ENE0_ZASCE</name>
<feature type="region of interest" description="Disordered" evidence="3">
    <location>
        <begin position="1"/>
        <end position="41"/>
    </location>
</feature>
<dbReference type="InterPro" id="IPR012677">
    <property type="entry name" value="Nucleotide-bd_a/b_plait_sf"/>
</dbReference>
<dbReference type="Gene3D" id="3.30.70.330">
    <property type="match status" value="1"/>
</dbReference>
<keyword evidence="6" id="KW-1185">Reference proteome</keyword>
<dbReference type="CDD" id="cd00590">
    <property type="entry name" value="RRM_SF"/>
    <property type="match status" value="1"/>
</dbReference>
<dbReference type="CDD" id="cd12245">
    <property type="entry name" value="RRM_scw1_like"/>
    <property type="match status" value="1"/>
</dbReference>
<evidence type="ECO:0000259" key="4">
    <source>
        <dbReference type="PROSITE" id="PS50102"/>
    </source>
</evidence>
<dbReference type="InterPro" id="IPR000504">
    <property type="entry name" value="RRM_dom"/>
</dbReference>
<feature type="compositionally biased region" description="Polar residues" evidence="3">
    <location>
        <begin position="240"/>
        <end position="252"/>
    </location>
</feature>
<organism evidence="5 6">
    <name type="scientific">Zasmidium cellare</name>
    <name type="common">Wine cellar mold</name>
    <name type="synonym">Racodium cellare</name>
    <dbReference type="NCBI Taxonomy" id="395010"/>
    <lineage>
        <taxon>Eukaryota</taxon>
        <taxon>Fungi</taxon>
        <taxon>Dikarya</taxon>
        <taxon>Ascomycota</taxon>
        <taxon>Pezizomycotina</taxon>
        <taxon>Dothideomycetes</taxon>
        <taxon>Dothideomycetidae</taxon>
        <taxon>Mycosphaerellales</taxon>
        <taxon>Mycosphaerellaceae</taxon>
        <taxon>Zasmidium</taxon>
    </lineage>
</organism>
<evidence type="ECO:0000313" key="5">
    <source>
        <dbReference type="EMBL" id="KAK4503119.1"/>
    </source>
</evidence>
<feature type="compositionally biased region" description="Polar residues" evidence="3">
    <location>
        <begin position="287"/>
        <end position="301"/>
    </location>
</feature>
<dbReference type="PROSITE" id="PS50102">
    <property type="entry name" value="RRM"/>
    <property type="match status" value="1"/>
</dbReference>
<accession>A0ABR0ENE0</accession>
<dbReference type="Pfam" id="PF00076">
    <property type="entry name" value="RRM_1"/>
    <property type="match status" value="1"/>
</dbReference>
<dbReference type="SUPFAM" id="SSF54928">
    <property type="entry name" value="RNA-binding domain, RBD"/>
    <property type="match status" value="2"/>
</dbReference>
<feature type="domain" description="RRM" evidence="4">
    <location>
        <begin position="378"/>
        <end position="455"/>
    </location>
</feature>
<feature type="region of interest" description="Disordered" evidence="3">
    <location>
        <begin position="187"/>
        <end position="303"/>
    </location>
</feature>
<dbReference type="EMBL" id="JAXOVC010000004">
    <property type="protein sequence ID" value="KAK4503119.1"/>
    <property type="molecule type" value="Genomic_DNA"/>
</dbReference>
<evidence type="ECO:0000256" key="2">
    <source>
        <dbReference type="PROSITE-ProRule" id="PRU00176"/>
    </source>
</evidence>
<dbReference type="Proteomes" id="UP001305779">
    <property type="component" value="Unassembled WGS sequence"/>
</dbReference>
<evidence type="ECO:0000313" key="6">
    <source>
        <dbReference type="Proteomes" id="UP001305779"/>
    </source>
</evidence>
<dbReference type="SMART" id="SM00360">
    <property type="entry name" value="RRM"/>
    <property type="match status" value="2"/>
</dbReference>
<keyword evidence="1 2" id="KW-0694">RNA-binding</keyword>
<sequence>MGDFNPTNNSFRPNPPSNFSRNTFGSSGTSPPTPSFRSDIFGQTSTIGSAQIYSTSPTAERHPSERVGIMPALAASTSDPSAFGVDGRPAPAVVIRRLPRTIGPEALRSMLIFAGDLVDTEFIRSPYPEDQGFATAVARFQSSAGAFEAQQKLNGKPNTTKEANMIVEAHSGGAAGHFERRNTIDGIASRTQTSSASSASSNGGPGRSRYGSTFQSTEKISPPLPNGTSAGDFPVPESSAHFQNLFSPQSPLANGDHRVSGKSMINDDSVDDETGELLKDPVAYAKSGQQPLSRRPTNSSIPLGRFASLSLSSPSGVGNNMMPMTPNGYTSPRGNSMQNGASPMSPTNGMSNGAYAPPNFTRPQYPPVNPADQNPPCNTLYVGNLPIDTSEDELKGLFSKQRGYKRLCFRTKQNGPMCFVEFEDISFATKALHELYGHPLHNSVKGGIRLSFSKNPLGVRSGQTNGMGPSAVMSPQAMAPGYSGSSNGGNFSAVSGPPPGLGSPPGLMNGNGGLVNGNGPAMMNGLMNGNSSYRPQTAAGLDSMFANPFGMSSPDFVGQIAPRNYSGGVPPALGSGTYGRDNRNGYTEYADYPDYAEYSNGPKGLHGSSGR</sequence>
<dbReference type="PANTHER" id="PTHR10501">
    <property type="entry name" value="U1 SMALL NUCLEAR RIBONUCLEOPROTEIN A/U2 SMALL NUCLEAR RIBONUCLEOPROTEIN B"/>
    <property type="match status" value="1"/>
</dbReference>
<evidence type="ECO:0000256" key="3">
    <source>
        <dbReference type="SAM" id="MobiDB-lite"/>
    </source>
</evidence>
<proteinExistence type="predicted"/>
<dbReference type="InterPro" id="IPR035979">
    <property type="entry name" value="RBD_domain_sf"/>
</dbReference>
<gene>
    <name evidence="5" type="ORF">PRZ48_006546</name>
</gene>
<comment type="caution">
    <text evidence="5">The sequence shown here is derived from an EMBL/GenBank/DDBJ whole genome shotgun (WGS) entry which is preliminary data.</text>
</comment>
<feature type="compositionally biased region" description="Low complexity" evidence="3">
    <location>
        <begin position="188"/>
        <end position="202"/>
    </location>
</feature>
<protein>
    <recommendedName>
        <fullName evidence="4">RRM domain-containing protein</fullName>
    </recommendedName>
</protein>